<keyword evidence="3" id="KW-1185">Reference proteome</keyword>
<dbReference type="EMBL" id="HG685605">
    <property type="protein sequence ID" value="CDJ33737.1"/>
    <property type="molecule type" value="Genomic_DNA"/>
</dbReference>
<organism evidence="2 3">
    <name type="scientific">Eimeria mitis</name>
    <dbReference type="NCBI Taxonomy" id="44415"/>
    <lineage>
        <taxon>Eukaryota</taxon>
        <taxon>Sar</taxon>
        <taxon>Alveolata</taxon>
        <taxon>Apicomplexa</taxon>
        <taxon>Conoidasida</taxon>
        <taxon>Coccidia</taxon>
        <taxon>Eucoccidiorida</taxon>
        <taxon>Eimeriorina</taxon>
        <taxon>Eimeriidae</taxon>
        <taxon>Eimeria</taxon>
    </lineage>
</organism>
<protein>
    <submittedName>
        <fullName evidence="2">SAG family member</fullName>
    </submittedName>
</protein>
<gene>
    <name evidence="2" type="ORF">EMH_0085000</name>
</gene>
<reference evidence="2" key="2">
    <citation type="submission" date="2013-10" db="EMBL/GenBank/DDBJ databases">
        <authorList>
            <person name="Aslett M."/>
        </authorList>
    </citation>
    <scope>NUCLEOTIDE SEQUENCE [LARGE SCALE GENOMIC DNA]</scope>
    <source>
        <strain evidence="2">Houghton</strain>
    </source>
</reference>
<keyword evidence="1" id="KW-0732">Signal</keyword>
<sequence>MAPLKIVSLAAASALLMARVAQGDGQQGGGLEEEASPTYTVELGEPNVCLEEINAAREGAGLEHFSMEEEGLKTWPKTGSEKSGQQAKPWDPVCAALIKQRRTALPQ</sequence>
<dbReference type="Pfam" id="PF11054">
    <property type="entry name" value="Surface_antigen"/>
    <property type="match status" value="1"/>
</dbReference>
<dbReference type="VEuPathDB" id="ToxoDB:EMH_0085000"/>
<evidence type="ECO:0000313" key="3">
    <source>
        <dbReference type="Proteomes" id="UP000030744"/>
    </source>
</evidence>
<dbReference type="RefSeq" id="XP_013356300.1">
    <property type="nucleotide sequence ID" value="XM_013500846.1"/>
</dbReference>
<accession>U6KBW7</accession>
<feature type="chain" id="PRO_5004672533" evidence="1">
    <location>
        <begin position="24"/>
        <end position="107"/>
    </location>
</feature>
<dbReference type="InterPro" id="IPR021288">
    <property type="entry name" value="Surface_antigen"/>
</dbReference>
<dbReference type="AlphaFoldDB" id="U6KBW7"/>
<dbReference type="GeneID" id="25382861"/>
<evidence type="ECO:0000256" key="1">
    <source>
        <dbReference type="SAM" id="SignalP"/>
    </source>
</evidence>
<reference evidence="2" key="1">
    <citation type="submission" date="2013-10" db="EMBL/GenBank/DDBJ databases">
        <title>Genomic analysis of the causative agents of coccidiosis in chickens.</title>
        <authorList>
            <person name="Reid A.J."/>
            <person name="Blake D."/>
            <person name="Billington K."/>
            <person name="Browne H."/>
            <person name="Dunn M."/>
            <person name="Hung S."/>
            <person name="Kawahara F."/>
            <person name="Miranda-Saavedra D."/>
            <person name="Mourier T."/>
            <person name="Nagra H."/>
            <person name="Otto T.D."/>
            <person name="Rawlings N."/>
            <person name="Sanchez A."/>
            <person name="Sanders M."/>
            <person name="Subramaniam C."/>
            <person name="Tay Y."/>
            <person name="Dear P."/>
            <person name="Doerig C."/>
            <person name="Gruber A."/>
            <person name="Parkinson J."/>
            <person name="Shirley M."/>
            <person name="Wan K.L."/>
            <person name="Berriman M."/>
            <person name="Tomley F."/>
            <person name="Pain A."/>
        </authorList>
    </citation>
    <scope>NUCLEOTIDE SEQUENCE [LARGE SCALE GENOMIC DNA]</scope>
    <source>
        <strain evidence="2">Houghton</strain>
    </source>
</reference>
<proteinExistence type="predicted"/>
<name>U6KBW7_9EIME</name>
<evidence type="ECO:0000313" key="2">
    <source>
        <dbReference type="EMBL" id="CDJ33737.1"/>
    </source>
</evidence>
<dbReference type="Proteomes" id="UP000030744">
    <property type="component" value="Unassembled WGS sequence"/>
</dbReference>
<feature type="signal peptide" evidence="1">
    <location>
        <begin position="1"/>
        <end position="23"/>
    </location>
</feature>